<dbReference type="PANTHER" id="PTHR46910">
    <property type="entry name" value="TRANSCRIPTION FACTOR PDR1"/>
    <property type="match status" value="1"/>
</dbReference>
<dbReference type="Proteomes" id="UP001345013">
    <property type="component" value="Unassembled WGS sequence"/>
</dbReference>
<keyword evidence="1" id="KW-0539">Nucleus</keyword>
<dbReference type="EMBL" id="JAVRRG010000114">
    <property type="protein sequence ID" value="KAK5084141.1"/>
    <property type="molecule type" value="Genomic_DNA"/>
</dbReference>
<gene>
    <name evidence="4" type="ORF">LTR24_007501</name>
</gene>
<protein>
    <recommendedName>
        <fullName evidence="3">Xylanolytic transcriptional activator regulatory domain-containing protein</fullName>
    </recommendedName>
</protein>
<feature type="region of interest" description="Disordered" evidence="2">
    <location>
        <begin position="527"/>
        <end position="573"/>
    </location>
</feature>
<feature type="compositionally biased region" description="Polar residues" evidence="2">
    <location>
        <begin position="553"/>
        <end position="573"/>
    </location>
</feature>
<proteinExistence type="predicted"/>
<dbReference type="SMART" id="SM00906">
    <property type="entry name" value="Fungal_trans"/>
    <property type="match status" value="1"/>
</dbReference>
<sequence length="573" mass="64854">MLKARPPQDLSAARAQLSDVGRGILKPPIAPSTPENPDRRSPPLSALPSREVAQHCLDSYFECFHRRISILHWPQFRQRFWTLYSEDTSPRMTRETTALCFCVLAVGALLTSDSTIKELSGNFITLAFSFIDFWADSIGIDQGLACFLVSIYLSETNKKSASYVWLGSSVRVVQDRGLHVQGGHWSSVEGELRKRIWYSLYVSDRLLATEMGRPMLINDEDCDTEYPSLLEEEEGIADSFHPQKPTLLLATVHVARLLGPLARLCRSLCITAEAIRKFEGHLANCMQVFPLQLRLEAGGPLDPLVIAPLIYFQNARILLYRHNMSPACSREQRSAAIENCTIAAQGSAGVISRCFQIESEETELRLKVSATSFMCTHIWRCMLFLAFKQSWRAFHVLLRYSTLVNDNKPVNTSCGRHLDSFLHKLVEKWQYKRVQNMEEDEELIVLLSGDLQGGTNSWIWGNSETGTLLSRRQKHSRTPQATQGTGERVEPFHRDMSTDSLMSDEGMQRWEGWHGIYQAAQWLEEVQRSQHQQQQHMSTQPSAGPQRFESSAGAESNANNTRSRMTIASITDL</sequence>
<feature type="region of interest" description="Disordered" evidence="2">
    <location>
        <begin position="1"/>
        <end position="45"/>
    </location>
</feature>
<evidence type="ECO:0000313" key="5">
    <source>
        <dbReference type="Proteomes" id="UP001345013"/>
    </source>
</evidence>
<organism evidence="4 5">
    <name type="scientific">Lithohypha guttulata</name>
    <dbReference type="NCBI Taxonomy" id="1690604"/>
    <lineage>
        <taxon>Eukaryota</taxon>
        <taxon>Fungi</taxon>
        <taxon>Dikarya</taxon>
        <taxon>Ascomycota</taxon>
        <taxon>Pezizomycotina</taxon>
        <taxon>Eurotiomycetes</taxon>
        <taxon>Chaetothyriomycetidae</taxon>
        <taxon>Chaetothyriales</taxon>
        <taxon>Trichomeriaceae</taxon>
        <taxon>Lithohypha</taxon>
    </lineage>
</organism>
<dbReference type="InterPro" id="IPR050987">
    <property type="entry name" value="AtrR-like"/>
</dbReference>
<evidence type="ECO:0000313" key="4">
    <source>
        <dbReference type="EMBL" id="KAK5084141.1"/>
    </source>
</evidence>
<reference evidence="4 5" key="1">
    <citation type="submission" date="2023-08" db="EMBL/GenBank/DDBJ databases">
        <title>Black Yeasts Isolated from many extreme environments.</title>
        <authorList>
            <person name="Coleine C."/>
            <person name="Stajich J.E."/>
            <person name="Selbmann L."/>
        </authorList>
    </citation>
    <scope>NUCLEOTIDE SEQUENCE [LARGE SCALE GENOMIC DNA]</scope>
    <source>
        <strain evidence="4 5">CCFEE 5885</strain>
    </source>
</reference>
<dbReference type="Pfam" id="PF04082">
    <property type="entry name" value="Fungal_trans"/>
    <property type="match status" value="1"/>
</dbReference>
<accession>A0ABR0K2L7</accession>
<name>A0ABR0K2L7_9EURO</name>
<dbReference type="InterPro" id="IPR007219">
    <property type="entry name" value="XnlR_reg_dom"/>
</dbReference>
<feature type="domain" description="Xylanolytic transcriptional activator regulatory" evidence="3">
    <location>
        <begin position="162"/>
        <end position="233"/>
    </location>
</feature>
<feature type="compositionally biased region" description="Low complexity" evidence="2">
    <location>
        <begin position="529"/>
        <end position="540"/>
    </location>
</feature>
<evidence type="ECO:0000256" key="2">
    <source>
        <dbReference type="SAM" id="MobiDB-lite"/>
    </source>
</evidence>
<comment type="caution">
    <text evidence="4">The sequence shown here is derived from an EMBL/GenBank/DDBJ whole genome shotgun (WGS) entry which is preliminary data.</text>
</comment>
<dbReference type="CDD" id="cd12148">
    <property type="entry name" value="fungal_TF_MHR"/>
    <property type="match status" value="1"/>
</dbReference>
<evidence type="ECO:0000256" key="1">
    <source>
        <dbReference type="ARBA" id="ARBA00023242"/>
    </source>
</evidence>
<keyword evidence="5" id="KW-1185">Reference proteome</keyword>
<evidence type="ECO:0000259" key="3">
    <source>
        <dbReference type="SMART" id="SM00906"/>
    </source>
</evidence>
<dbReference type="PANTHER" id="PTHR46910:SF1">
    <property type="entry name" value="MISCELLANEOUS ZN(II)2CYS6 TRANSCRIPTION FACTOR (EUROFUNG)-RELATED"/>
    <property type="match status" value="1"/>
</dbReference>